<evidence type="ECO:0000313" key="4">
    <source>
        <dbReference type="RefSeq" id="XP_060062341.1"/>
    </source>
</evidence>
<evidence type="ECO:0000259" key="2">
    <source>
        <dbReference type="PROSITE" id="PS50234"/>
    </source>
</evidence>
<evidence type="ECO:0000256" key="1">
    <source>
        <dbReference type="ARBA" id="ARBA00007060"/>
    </source>
</evidence>
<dbReference type="SUPFAM" id="SSF53300">
    <property type="entry name" value="vWA-like"/>
    <property type="match status" value="1"/>
</dbReference>
<dbReference type="GeneID" id="132542959"/>
<organism evidence="3 4">
    <name type="scientific">Erinaceus europaeus</name>
    <name type="common">Western European hedgehog</name>
    <dbReference type="NCBI Taxonomy" id="9365"/>
    <lineage>
        <taxon>Eukaryota</taxon>
        <taxon>Metazoa</taxon>
        <taxon>Chordata</taxon>
        <taxon>Craniata</taxon>
        <taxon>Vertebrata</taxon>
        <taxon>Euteleostomi</taxon>
        <taxon>Mammalia</taxon>
        <taxon>Eutheria</taxon>
        <taxon>Laurasiatheria</taxon>
        <taxon>Eulipotyphla</taxon>
        <taxon>Erinaceidae</taxon>
        <taxon>Erinaceinae</taxon>
        <taxon>Erinaceus</taxon>
    </lineage>
</organism>
<reference evidence="4" key="1">
    <citation type="submission" date="2025-08" db="UniProtKB">
        <authorList>
            <consortium name="RefSeq"/>
        </authorList>
    </citation>
    <scope>IDENTIFICATION</scope>
</reference>
<keyword evidence="3" id="KW-1185">Reference proteome</keyword>
<comment type="similarity">
    <text evidence="1">Belongs to the calcium channel subunit alpha-2/delta family.</text>
</comment>
<protein>
    <submittedName>
        <fullName evidence="4">VWFA and cache domain-containing protein 1</fullName>
    </submittedName>
</protein>
<sequence length="406" mass="44743">MAREPEGKDAAGVAPIAGRRCRGSPTRAGALTGCRGPPLLLLCLAVCWLVGAGAHADFSILDEAQVLASQMRRLAAEELGVVTMQRIFNSFVYTEKISNGESEVQQLAKKIREKFNRYLDVVNRNKQVVEASYTAHLTSPLTAIQDCCTIPPSMMEFDGNFNTNVSRTISCDRLSTTVNSRAFNPGRDLNSVLADNLKSNPGIKWQYFSSEEGVFTVFPAHKFRCKGSYEHRSRPIYVSTVRPQSKHIVVILDHGAAVTDTQLQIAKDAAQVILSAIDEHDKISMLTVADTVRTCSLDQCYKTFLSPATSETKRKMSTFVSSVKSLDSPTQHALGFQKAFQLIRSTSNNTKFHANTDMVIIYLSAGITSKDSSEEDKKATLRVINEENSLLNNSVMILTYALMNGR</sequence>
<dbReference type="Proteomes" id="UP001652624">
    <property type="component" value="Chromosome 13"/>
</dbReference>
<dbReference type="PROSITE" id="PS50234">
    <property type="entry name" value="VWFA"/>
    <property type="match status" value="1"/>
</dbReference>
<gene>
    <name evidence="4" type="primary">CACHD1</name>
</gene>
<dbReference type="Gene3D" id="3.40.50.410">
    <property type="entry name" value="von Willebrand factor, type A domain"/>
    <property type="match status" value="1"/>
</dbReference>
<dbReference type="InterPro" id="IPR051173">
    <property type="entry name" value="Ca_channel_alpha-2/delta"/>
</dbReference>
<feature type="domain" description="VWFA" evidence="2">
    <location>
        <begin position="247"/>
        <end position="406"/>
    </location>
</feature>
<dbReference type="PANTHER" id="PTHR10166">
    <property type="entry name" value="VOLTAGE-DEPENDENT CALCIUM CHANNEL SUBUNIT ALPHA-2/DELTA-RELATED"/>
    <property type="match status" value="1"/>
</dbReference>
<accession>A0ABM3YMN5</accession>
<evidence type="ECO:0000313" key="3">
    <source>
        <dbReference type="Proteomes" id="UP001652624"/>
    </source>
</evidence>
<dbReference type="InterPro" id="IPR036465">
    <property type="entry name" value="vWFA_dom_sf"/>
</dbReference>
<proteinExistence type="inferred from homology"/>
<dbReference type="PANTHER" id="PTHR10166:SF68">
    <property type="entry name" value="VWFA AND CACHE DOMAIN-CONTAINING PROTEIN 1"/>
    <property type="match status" value="1"/>
</dbReference>
<dbReference type="InterPro" id="IPR002035">
    <property type="entry name" value="VWF_A"/>
</dbReference>
<dbReference type="RefSeq" id="XP_060062341.1">
    <property type="nucleotide sequence ID" value="XM_060206358.1"/>
</dbReference>
<name>A0ABM3YMN5_ERIEU</name>